<dbReference type="AlphaFoldDB" id="A0A849BK79"/>
<feature type="region of interest" description="Disordered" evidence="1">
    <location>
        <begin position="154"/>
        <end position="182"/>
    </location>
</feature>
<dbReference type="RefSeq" id="WP_171201368.1">
    <property type="nucleotide sequence ID" value="NZ_BAAANP010000012.1"/>
</dbReference>
<keyword evidence="3" id="KW-1185">Reference proteome</keyword>
<accession>A0A849BK79</accession>
<reference evidence="2 3" key="1">
    <citation type="submission" date="2020-05" db="EMBL/GenBank/DDBJ databases">
        <title>MicrobeNet Type strains.</title>
        <authorList>
            <person name="Nicholson A.C."/>
        </authorList>
    </citation>
    <scope>NUCLEOTIDE SEQUENCE [LARGE SCALE GENOMIC DNA]</scope>
    <source>
        <strain evidence="2 3">JCM 14547</strain>
    </source>
</reference>
<protein>
    <submittedName>
        <fullName evidence="2">Uncharacterized protein</fullName>
    </submittedName>
</protein>
<gene>
    <name evidence="2" type="ORF">HLB09_00045</name>
</gene>
<feature type="compositionally biased region" description="Low complexity" evidence="1">
    <location>
        <begin position="154"/>
        <end position="164"/>
    </location>
</feature>
<sequence>MTAGERTAPWWGRLAPGLLRRRDERALEAALGEGVWRRAHDRVHRSVDRYHQVLDGVAADAADDPGSRVAEALAGTGAELVAVLDGVRSLALAAQRAAPSGGLDVPAVPASAGLPDELHRRLSRVGTAVATAAEAATMARVSLRGARPDVALERAGAAARAAATARRHLGTDQTPPSRDGGA</sequence>
<evidence type="ECO:0000313" key="3">
    <source>
        <dbReference type="Proteomes" id="UP000555552"/>
    </source>
</evidence>
<comment type="caution">
    <text evidence="2">The sequence shown here is derived from an EMBL/GenBank/DDBJ whole genome shotgun (WGS) entry which is preliminary data.</text>
</comment>
<dbReference type="EMBL" id="JABEMA010000001">
    <property type="protein sequence ID" value="NNH21497.1"/>
    <property type="molecule type" value="Genomic_DNA"/>
</dbReference>
<evidence type="ECO:0000313" key="2">
    <source>
        <dbReference type="EMBL" id="NNH21497.1"/>
    </source>
</evidence>
<name>A0A849BK79_9ACTN</name>
<organism evidence="2 3">
    <name type="scientific">Pseudokineococcus marinus</name>
    <dbReference type="NCBI Taxonomy" id="351215"/>
    <lineage>
        <taxon>Bacteria</taxon>
        <taxon>Bacillati</taxon>
        <taxon>Actinomycetota</taxon>
        <taxon>Actinomycetes</taxon>
        <taxon>Kineosporiales</taxon>
        <taxon>Kineosporiaceae</taxon>
        <taxon>Pseudokineococcus</taxon>
    </lineage>
</organism>
<evidence type="ECO:0000256" key="1">
    <source>
        <dbReference type="SAM" id="MobiDB-lite"/>
    </source>
</evidence>
<proteinExistence type="predicted"/>
<dbReference type="Proteomes" id="UP000555552">
    <property type="component" value="Unassembled WGS sequence"/>
</dbReference>